<feature type="binding site" evidence="7">
    <location>
        <position position="264"/>
    </location>
    <ligand>
        <name>NADPH</name>
        <dbReference type="ChEBI" id="CHEBI:57783"/>
    </ligand>
</feature>
<feature type="binding site" evidence="7">
    <location>
        <position position="14"/>
    </location>
    <ligand>
        <name>NADPH</name>
        <dbReference type="ChEBI" id="CHEBI:57783"/>
    </ligand>
</feature>
<feature type="domain" description="Glycerol-3-phosphate dehydrogenase NAD-dependent C-terminal" evidence="14">
    <location>
        <begin position="189"/>
        <end position="329"/>
    </location>
</feature>
<evidence type="ECO:0000256" key="11">
    <source>
        <dbReference type="RuleBase" id="RU000437"/>
    </source>
</evidence>
<evidence type="ECO:0000256" key="3">
    <source>
        <dbReference type="ARBA" id="ARBA00023002"/>
    </source>
</evidence>
<feature type="binding site" evidence="7">
    <location>
        <position position="264"/>
    </location>
    <ligand>
        <name>sn-glycerol 3-phosphate</name>
        <dbReference type="ChEBI" id="CHEBI:57597"/>
    </ligand>
</feature>
<comment type="caution">
    <text evidence="15">The sequence shown here is derived from an EMBL/GenBank/DDBJ whole genome shotgun (WGS) entry which is preliminary data.</text>
</comment>
<keyword evidence="7" id="KW-0547">Nucleotide-binding</keyword>
<feature type="binding site" evidence="9">
    <location>
        <begin position="264"/>
        <end position="265"/>
    </location>
    <ligand>
        <name>substrate</name>
    </ligand>
</feature>
<evidence type="ECO:0000256" key="2">
    <source>
        <dbReference type="ARBA" id="ARBA00022516"/>
    </source>
</evidence>
<dbReference type="InterPro" id="IPR006109">
    <property type="entry name" value="G3P_DH_NAD-dep_C"/>
</dbReference>
<keyword evidence="2 7" id="KW-0444">Lipid biosynthesis</keyword>
<comment type="similarity">
    <text evidence="1 7 11">Belongs to the NAD-dependent glycerol-3-phosphate dehydrogenase family.</text>
</comment>
<dbReference type="PIRSF" id="PIRSF000114">
    <property type="entry name" value="Glycerol-3-P_dh"/>
    <property type="match status" value="1"/>
</dbReference>
<dbReference type="SUPFAM" id="SSF51735">
    <property type="entry name" value="NAD(P)-binding Rossmann-fold domains"/>
    <property type="match status" value="1"/>
</dbReference>
<dbReference type="HAMAP" id="MF_00394">
    <property type="entry name" value="NAD_Glyc3P_dehydrog"/>
    <property type="match status" value="1"/>
</dbReference>
<evidence type="ECO:0000256" key="5">
    <source>
        <dbReference type="ARBA" id="ARBA00023209"/>
    </source>
</evidence>
<keyword evidence="4 7" id="KW-0443">Lipid metabolism</keyword>
<organism evidence="15 16">
    <name type="scientific">Roseivirga spongicola</name>
    <dbReference type="NCBI Taxonomy" id="333140"/>
    <lineage>
        <taxon>Bacteria</taxon>
        <taxon>Pseudomonadati</taxon>
        <taxon>Bacteroidota</taxon>
        <taxon>Cytophagia</taxon>
        <taxon>Cytophagales</taxon>
        <taxon>Roseivirgaceae</taxon>
        <taxon>Roseivirga</taxon>
    </lineage>
</organism>
<accession>A0A150X909</accession>
<feature type="binding site" evidence="7">
    <location>
        <position position="253"/>
    </location>
    <ligand>
        <name>sn-glycerol 3-phosphate</name>
        <dbReference type="ChEBI" id="CHEBI:57597"/>
    </ligand>
</feature>
<dbReference type="InterPro" id="IPR006168">
    <property type="entry name" value="G3P_DH_NAD-dep"/>
</dbReference>
<feature type="binding site" evidence="10">
    <location>
        <position position="264"/>
    </location>
    <ligand>
        <name>NAD(+)</name>
        <dbReference type="ChEBI" id="CHEBI:57540"/>
    </ligand>
</feature>
<dbReference type="PROSITE" id="PS00957">
    <property type="entry name" value="NAD_G3PDH"/>
    <property type="match status" value="1"/>
</dbReference>
<comment type="catalytic activity">
    <reaction evidence="7 12">
        <text>sn-glycerol 3-phosphate + NADP(+) = dihydroxyacetone phosphate + NADPH + H(+)</text>
        <dbReference type="Rhea" id="RHEA:11096"/>
        <dbReference type="ChEBI" id="CHEBI:15378"/>
        <dbReference type="ChEBI" id="CHEBI:57597"/>
        <dbReference type="ChEBI" id="CHEBI:57642"/>
        <dbReference type="ChEBI" id="CHEBI:57783"/>
        <dbReference type="ChEBI" id="CHEBI:58349"/>
        <dbReference type="EC" id="1.1.1.94"/>
    </reaction>
</comment>
<dbReference type="UniPathway" id="UPA00940"/>
<dbReference type="STRING" id="333140.AWW68_10160"/>
<dbReference type="InterPro" id="IPR036291">
    <property type="entry name" value="NAD(P)-bd_dom_sf"/>
</dbReference>
<dbReference type="GO" id="GO:0046167">
    <property type="term" value="P:glycerol-3-phosphate biosynthetic process"/>
    <property type="evidence" value="ECO:0007669"/>
    <property type="project" value="UniProtKB-UniRule"/>
</dbReference>
<evidence type="ECO:0000256" key="12">
    <source>
        <dbReference type="RuleBase" id="RU000439"/>
    </source>
</evidence>
<feature type="binding site" evidence="7">
    <location>
        <position position="33"/>
    </location>
    <ligand>
        <name>NADPH</name>
        <dbReference type="ChEBI" id="CHEBI:57783"/>
    </ligand>
</feature>
<comment type="catalytic activity">
    <reaction evidence="7">
        <text>sn-glycerol 3-phosphate + NAD(+) = dihydroxyacetone phosphate + NADH + H(+)</text>
        <dbReference type="Rhea" id="RHEA:11092"/>
        <dbReference type="ChEBI" id="CHEBI:15378"/>
        <dbReference type="ChEBI" id="CHEBI:57540"/>
        <dbReference type="ChEBI" id="CHEBI:57597"/>
        <dbReference type="ChEBI" id="CHEBI:57642"/>
        <dbReference type="ChEBI" id="CHEBI:57945"/>
        <dbReference type="EC" id="1.1.1.94"/>
    </reaction>
</comment>
<gene>
    <name evidence="7" type="primary">gpsA</name>
    <name evidence="15" type="ORF">AWW68_10160</name>
</gene>
<dbReference type="InterPro" id="IPR013328">
    <property type="entry name" value="6PGD_dom2"/>
</dbReference>
<feature type="binding site" evidence="7">
    <location>
        <position position="13"/>
    </location>
    <ligand>
        <name>NADPH</name>
        <dbReference type="ChEBI" id="CHEBI:57783"/>
    </ligand>
</feature>
<evidence type="ECO:0000256" key="9">
    <source>
        <dbReference type="PIRSR" id="PIRSR000114-2"/>
    </source>
</evidence>
<dbReference type="EMBL" id="LRPC01000023">
    <property type="protein sequence ID" value="KYG75164.1"/>
    <property type="molecule type" value="Genomic_DNA"/>
</dbReference>
<dbReference type="SUPFAM" id="SSF48179">
    <property type="entry name" value="6-phosphogluconate dehydrogenase C-terminal domain-like"/>
    <property type="match status" value="1"/>
</dbReference>
<dbReference type="GO" id="GO:0141153">
    <property type="term" value="F:glycerol-3-phosphate dehydrogenase (NADP+) activity"/>
    <property type="evidence" value="ECO:0007669"/>
    <property type="project" value="RHEA"/>
</dbReference>
<feature type="binding site" evidence="7">
    <location>
        <position position="200"/>
    </location>
    <ligand>
        <name>sn-glycerol 3-phosphate</name>
        <dbReference type="ChEBI" id="CHEBI:57597"/>
    </ligand>
</feature>
<comment type="subcellular location">
    <subcellularLocation>
        <location evidence="7">Cytoplasm</location>
    </subcellularLocation>
</comment>
<evidence type="ECO:0000259" key="13">
    <source>
        <dbReference type="Pfam" id="PF01210"/>
    </source>
</evidence>
<dbReference type="InterPro" id="IPR011128">
    <property type="entry name" value="G3P_DH_NAD-dep_N"/>
</dbReference>
<dbReference type="RefSeq" id="WP_068220949.1">
    <property type="nucleotide sequence ID" value="NZ_CP139724.1"/>
</dbReference>
<feature type="binding site" evidence="7">
    <location>
        <position position="265"/>
    </location>
    <ligand>
        <name>sn-glycerol 3-phosphate</name>
        <dbReference type="ChEBI" id="CHEBI:57597"/>
    </ligand>
</feature>
<dbReference type="NCBIfam" id="NF000940">
    <property type="entry name" value="PRK00094.1-2"/>
    <property type="match status" value="1"/>
</dbReference>
<feature type="binding site" evidence="7">
    <location>
        <position position="263"/>
    </location>
    <ligand>
        <name>sn-glycerol 3-phosphate</name>
        <dbReference type="ChEBI" id="CHEBI:57597"/>
    </ligand>
</feature>
<dbReference type="GO" id="GO:0046168">
    <property type="term" value="P:glycerol-3-phosphate catabolic process"/>
    <property type="evidence" value="ECO:0007669"/>
    <property type="project" value="InterPro"/>
</dbReference>
<evidence type="ECO:0000256" key="4">
    <source>
        <dbReference type="ARBA" id="ARBA00023098"/>
    </source>
</evidence>
<feature type="binding site" evidence="10">
    <location>
        <begin position="10"/>
        <end position="15"/>
    </location>
    <ligand>
        <name>NAD(+)</name>
        <dbReference type="ChEBI" id="CHEBI:57540"/>
    </ligand>
</feature>
<evidence type="ECO:0000313" key="16">
    <source>
        <dbReference type="Proteomes" id="UP000075606"/>
    </source>
</evidence>
<dbReference type="AlphaFoldDB" id="A0A150X909"/>
<feature type="binding site" evidence="7">
    <location>
        <position position="103"/>
    </location>
    <ligand>
        <name>NADPH</name>
        <dbReference type="ChEBI" id="CHEBI:57783"/>
    </ligand>
</feature>
<evidence type="ECO:0000256" key="8">
    <source>
        <dbReference type="PIRSR" id="PIRSR000114-1"/>
    </source>
</evidence>
<dbReference type="PANTHER" id="PTHR11728">
    <property type="entry name" value="GLYCEROL-3-PHOSPHATE DEHYDROGENASE"/>
    <property type="match status" value="1"/>
</dbReference>
<feature type="binding site" evidence="7">
    <location>
        <position position="149"/>
    </location>
    <ligand>
        <name>NADPH</name>
        <dbReference type="ChEBI" id="CHEBI:57783"/>
    </ligand>
</feature>
<protein>
    <recommendedName>
        <fullName evidence="7">Glycerol-3-phosphate dehydrogenase [NAD(P)+]</fullName>
        <ecNumber evidence="7">1.1.1.94</ecNumber>
    </recommendedName>
    <alternativeName>
        <fullName evidence="7">NAD(P)(+)-dependent glycerol-3-phosphate dehydrogenase</fullName>
    </alternativeName>
    <alternativeName>
        <fullName evidence="7">NAD(P)H-dependent dihydroxyacetone-phosphate reductase</fullName>
    </alternativeName>
</protein>
<evidence type="ECO:0000313" key="15">
    <source>
        <dbReference type="EMBL" id="KYG75164.1"/>
    </source>
</evidence>
<feature type="active site" description="Proton acceptor" evidence="7 8">
    <location>
        <position position="200"/>
    </location>
</feature>
<dbReference type="GO" id="GO:0141152">
    <property type="term" value="F:glycerol-3-phosphate dehydrogenase (NAD+) activity"/>
    <property type="evidence" value="ECO:0007669"/>
    <property type="project" value="RHEA"/>
</dbReference>
<reference evidence="15 16" key="1">
    <citation type="submission" date="2016-01" db="EMBL/GenBank/DDBJ databases">
        <title>Genome sequencing of Roseivirga spongicola UST030701-084.</title>
        <authorList>
            <person name="Selvaratnam C."/>
            <person name="Thevarajoo S."/>
            <person name="Goh K.M."/>
            <person name="Ee R."/>
            <person name="Chan K.-G."/>
            <person name="Chong C.S."/>
        </authorList>
    </citation>
    <scope>NUCLEOTIDE SEQUENCE [LARGE SCALE GENOMIC DNA]</scope>
    <source>
        <strain evidence="15 16">UST030701-084</strain>
    </source>
</reference>
<keyword evidence="6 7" id="KW-1208">Phospholipid metabolism</keyword>
<comment type="function">
    <text evidence="7">Catalyzes the reduction of the glycolytic intermediate dihydroxyacetone phosphate (DHAP) to sn-glycerol 3-phosphate (G3P), the key precursor for phospholipid synthesis.</text>
</comment>
<keyword evidence="7 10" id="KW-0520">NAD</keyword>
<dbReference type="Pfam" id="PF07479">
    <property type="entry name" value="NAD_Gly3P_dh_C"/>
    <property type="match status" value="1"/>
</dbReference>
<evidence type="ECO:0000256" key="7">
    <source>
        <dbReference type="HAMAP-Rule" id="MF_00394"/>
    </source>
</evidence>
<evidence type="ECO:0000256" key="6">
    <source>
        <dbReference type="ARBA" id="ARBA00023264"/>
    </source>
</evidence>
<dbReference type="GO" id="GO:0051287">
    <property type="term" value="F:NAD binding"/>
    <property type="evidence" value="ECO:0007669"/>
    <property type="project" value="InterPro"/>
</dbReference>
<sequence>MSKELVGVIGAGSFGTAVSNILAKNVNVLLYARNPETFAEISKSRISAGQKLDDNVEVTNSLEDLPQQCNVLFPVIPSSSFKDMIKELAPHLRPYHMMIHGTKGLHLEYPEKRSHDFVLNKDCLFTMSELIRKETVVVRVGCMAGPNLASELSLGHPAATVIASPFTEVVAKGKSLLRSESFQVYGNSDLRGVELCGVLKNIIAIGSGILSGLGLGENSRGLLVSRGLVEMIYLGKALGGEISSFVGLAGIGDLVATTTSTNSRNYTLGHKIGKGATLDQALSEMDETAEGVNTIKIVKQLAESQGLKPLITDTLHKILFEDMTAEQGVNYLMRYQGNIDINFL</sequence>
<dbReference type="GO" id="GO:0005829">
    <property type="term" value="C:cytosol"/>
    <property type="evidence" value="ECO:0007669"/>
    <property type="project" value="TreeGrafter"/>
</dbReference>
<dbReference type="PANTHER" id="PTHR11728:SF1">
    <property type="entry name" value="GLYCEROL-3-PHOSPHATE DEHYDROGENASE [NAD(+)] 2, CHLOROPLASTIC"/>
    <property type="match status" value="1"/>
</dbReference>
<evidence type="ECO:0000259" key="14">
    <source>
        <dbReference type="Pfam" id="PF07479"/>
    </source>
</evidence>
<dbReference type="OrthoDB" id="9812273at2"/>
<comment type="caution">
    <text evidence="7">Lacks conserved residue(s) required for the propagation of feature annotation.</text>
</comment>
<comment type="pathway">
    <text evidence="7">Membrane lipid metabolism; glycerophospholipid metabolism.</text>
</comment>
<feature type="binding site" evidence="10">
    <location>
        <position position="149"/>
    </location>
    <ligand>
        <name>NAD(+)</name>
        <dbReference type="ChEBI" id="CHEBI:57540"/>
    </ligand>
</feature>
<dbReference type="Gene3D" id="3.40.50.720">
    <property type="entry name" value="NAD(P)-binding Rossmann-like Domain"/>
    <property type="match status" value="1"/>
</dbReference>
<proteinExistence type="inferred from homology"/>
<feature type="binding site" evidence="7">
    <location>
        <position position="145"/>
    </location>
    <ligand>
        <name>sn-glycerol 3-phosphate</name>
        <dbReference type="ChEBI" id="CHEBI:57597"/>
    </ligand>
</feature>
<feature type="binding site" evidence="7">
    <location>
        <position position="103"/>
    </location>
    <ligand>
        <name>sn-glycerol 3-phosphate</name>
        <dbReference type="ChEBI" id="CHEBI:57597"/>
    </ligand>
</feature>
<dbReference type="GO" id="GO:0046474">
    <property type="term" value="P:glycerophospholipid biosynthetic process"/>
    <property type="evidence" value="ECO:0007669"/>
    <property type="project" value="TreeGrafter"/>
</dbReference>
<dbReference type="GO" id="GO:0005975">
    <property type="term" value="P:carbohydrate metabolic process"/>
    <property type="evidence" value="ECO:0007669"/>
    <property type="project" value="InterPro"/>
</dbReference>
<feature type="domain" description="Glycerol-3-phosphate dehydrogenase NAD-dependent N-terminal" evidence="13">
    <location>
        <begin position="6"/>
        <end position="165"/>
    </location>
</feature>
<dbReference type="Pfam" id="PF01210">
    <property type="entry name" value="NAD_Gly3P_dh_N"/>
    <property type="match status" value="1"/>
</dbReference>
<evidence type="ECO:0000256" key="1">
    <source>
        <dbReference type="ARBA" id="ARBA00011009"/>
    </source>
</evidence>
<keyword evidence="16" id="KW-1185">Reference proteome</keyword>
<dbReference type="PRINTS" id="PR00077">
    <property type="entry name" value="GPDHDRGNASE"/>
</dbReference>
<keyword evidence="7" id="KW-0963">Cytoplasm</keyword>
<keyword evidence="3 7" id="KW-0560">Oxidoreductase</keyword>
<dbReference type="InterPro" id="IPR008927">
    <property type="entry name" value="6-PGluconate_DH-like_C_sf"/>
</dbReference>
<evidence type="ECO:0000256" key="10">
    <source>
        <dbReference type="PIRSR" id="PIRSR000114-3"/>
    </source>
</evidence>
<dbReference type="NCBIfam" id="NF000942">
    <property type="entry name" value="PRK00094.1-4"/>
    <property type="match status" value="1"/>
</dbReference>
<name>A0A150X909_9BACT</name>
<feature type="binding site" evidence="9">
    <location>
        <position position="103"/>
    </location>
    <ligand>
        <name>substrate</name>
    </ligand>
</feature>
<keyword evidence="5 7" id="KW-0594">Phospholipid biosynthesis</keyword>
<dbReference type="Gene3D" id="1.10.1040.10">
    <property type="entry name" value="N-(1-d-carboxylethyl)-l-norvaline Dehydrogenase, domain 2"/>
    <property type="match status" value="1"/>
</dbReference>
<dbReference type="EC" id="1.1.1.94" evidence="7"/>
<keyword evidence="7" id="KW-0521">NADP</keyword>
<dbReference type="Proteomes" id="UP000075606">
    <property type="component" value="Unassembled WGS sequence"/>
</dbReference>
<feature type="binding site" evidence="7">
    <location>
        <position position="290"/>
    </location>
    <ligand>
        <name>NADPH</name>
        <dbReference type="ChEBI" id="CHEBI:57783"/>
    </ligand>
</feature>